<gene>
    <name evidence="2" type="ORF">GIB67_008149</name>
</gene>
<feature type="compositionally biased region" description="Basic and acidic residues" evidence="1">
    <location>
        <begin position="196"/>
        <end position="220"/>
    </location>
</feature>
<feature type="compositionally biased region" description="Polar residues" evidence="1">
    <location>
        <begin position="173"/>
        <end position="194"/>
    </location>
</feature>
<feature type="region of interest" description="Disordered" evidence="1">
    <location>
        <begin position="170"/>
        <end position="220"/>
    </location>
</feature>
<dbReference type="Proteomes" id="UP000541444">
    <property type="component" value="Unassembled WGS sequence"/>
</dbReference>
<keyword evidence="3" id="KW-1185">Reference proteome</keyword>
<accession>A0A7J7MTA9</accession>
<comment type="caution">
    <text evidence="2">The sequence shown here is derived from an EMBL/GenBank/DDBJ whole genome shotgun (WGS) entry which is preliminary data.</text>
</comment>
<dbReference type="AlphaFoldDB" id="A0A7J7MTA9"/>
<protein>
    <submittedName>
        <fullName evidence="2">Uncharacterized protein</fullName>
    </submittedName>
</protein>
<name>A0A7J7MTA9_9MAGN</name>
<proteinExistence type="predicted"/>
<organism evidence="2 3">
    <name type="scientific">Kingdonia uniflora</name>
    <dbReference type="NCBI Taxonomy" id="39325"/>
    <lineage>
        <taxon>Eukaryota</taxon>
        <taxon>Viridiplantae</taxon>
        <taxon>Streptophyta</taxon>
        <taxon>Embryophyta</taxon>
        <taxon>Tracheophyta</taxon>
        <taxon>Spermatophyta</taxon>
        <taxon>Magnoliopsida</taxon>
        <taxon>Ranunculales</taxon>
        <taxon>Circaeasteraceae</taxon>
        <taxon>Kingdonia</taxon>
    </lineage>
</organism>
<dbReference type="EMBL" id="JACGCM010001242">
    <property type="protein sequence ID" value="KAF6158020.1"/>
    <property type="molecule type" value="Genomic_DNA"/>
</dbReference>
<sequence length="335" mass="37851">MPRKIEATKDDNVHGESSGREGDEEEYDEDDDEEEEEDDIKVEPELLGNDVIIETLNRDLKRAGEATVTSLDFVAYNDTAFNSNTISCYAKKPKPLGAPLEYSYLDTLLLNNDTCINKIFVEHELLRIRVSNKDTNLKGVAKEKNRQSKKRKKIVFGSSATPIDVDQLDEVRSNFQPRPSSKSKSAAGRMTSTYCYREDNYKEKRERDKPRSSSGVVEERLDVGSFSPATSLVDHRMEVPIQKDPEAILSQIDLCFRDQGMSRVLSIGQVSTRKLGEGSRAVELEQEVVDQDKTLMVAKRNAGAKAKEEELEGIHDWPMEVPKADHNMVVTEYEV</sequence>
<evidence type="ECO:0000313" key="3">
    <source>
        <dbReference type="Proteomes" id="UP000541444"/>
    </source>
</evidence>
<feature type="compositionally biased region" description="Basic and acidic residues" evidence="1">
    <location>
        <begin position="1"/>
        <end position="21"/>
    </location>
</feature>
<evidence type="ECO:0000313" key="2">
    <source>
        <dbReference type="EMBL" id="KAF6158020.1"/>
    </source>
</evidence>
<evidence type="ECO:0000256" key="1">
    <source>
        <dbReference type="SAM" id="MobiDB-lite"/>
    </source>
</evidence>
<reference evidence="2 3" key="1">
    <citation type="journal article" date="2020" name="IScience">
        <title>Genome Sequencing of the Endangered Kingdonia uniflora (Circaeasteraceae, Ranunculales) Reveals Potential Mechanisms of Evolutionary Specialization.</title>
        <authorList>
            <person name="Sun Y."/>
            <person name="Deng T."/>
            <person name="Zhang A."/>
            <person name="Moore M.J."/>
            <person name="Landis J.B."/>
            <person name="Lin N."/>
            <person name="Zhang H."/>
            <person name="Zhang X."/>
            <person name="Huang J."/>
            <person name="Zhang X."/>
            <person name="Sun H."/>
            <person name="Wang H."/>
        </authorList>
    </citation>
    <scope>NUCLEOTIDE SEQUENCE [LARGE SCALE GENOMIC DNA]</scope>
    <source>
        <strain evidence="2">TB1705</strain>
        <tissue evidence="2">Leaf</tissue>
    </source>
</reference>
<feature type="compositionally biased region" description="Acidic residues" evidence="1">
    <location>
        <begin position="22"/>
        <end position="40"/>
    </location>
</feature>
<feature type="region of interest" description="Disordered" evidence="1">
    <location>
        <begin position="1"/>
        <end position="43"/>
    </location>
</feature>